<evidence type="ECO:0000313" key="2">
    <source>
        <dbReference type="EMBL" id="CUQ85736.1"/>
    </source>
</evidence>
<dbReference type="EMBL" id="CZBY01000007">
    <property type="protein sequence ID" value="CUQ85736.1"/>
    <property type="molecule type" value="Genomic_DNA"/>
</dbReference>
<dbReference type="AlphaFoldDB" id="A0A174ZNL9"/>
<dbReference type="InterPro" id="IPR002625">
    <property type="entry name" value="Smr_dom"/>
</dbReference>
<evidence type="ECO:0000313" key="3">
    <source>
        <dbReference type="EMBL" id="MDB8003414.1"/>
    </source>
</evidence>
<proteinExistence type="predicted"/>
<reference evidence="2 4" key="1">
    <citation type="submission" date="2015-09" db="EMBL/GenBank/DDBJ databases">
        <authorList>
            <consortium name="Pathogen Informatics"/>
        </authorList>
    </citation>
    <scope>NUCLEOTIDE SEQUENCE [LARGE SCALE GENOMIC DNA]</scope>
    <source>
        <strain evidence="2 4">2789STDY5834928</strain>
    </source>
</reference>
<evidence type="ECO:0000313" key="4">
    <source>
        <dbReference type="Proteomes" id="UP000095662"/>
    </source>
</evidence>
<dbReference type="Proteomes" id="UP000095662">
    <property type="component" value="Unassembled WGS sequence"/>
</dbReference>
<accession>A0A174ZNL9</accession>
<dbReference type="EMBL" id="JAQLXW010000005">
    <property type="protein sequence ID" value="MDB8003414.1"/>
    <property type="molecule type" value="Genomic_DNA"/>
</dbReference>
<organism evidence="2 4">
    <name type="scientific">[Eubacterium] siraeum</name>
    <dbReference type="NCBI Taxonomy" id="39492"/>
    <lineage>
        <taxon>Bacteria</taxon>
        <taxon>Bacillati</taxon>
        <taxon>Bacillota</taxon>
        <taxon>Clostridia</taxon>
        <taxon>Eubacteriales</taxon>
        <taxon>Oscillospiraceae</taxon>
        <taxon>Oscillospiraceae incertae sedis</taxon>
    </lineage>
</organism>
<protein>
    <submittedName>
        <fullName evidence="3">Smr/MutS family protein</fullName>
    </submittedName>
</protein>
<reference evidence="3" key="2">
    <citation type="submission" date="2023-01" db="EMBL/GenBank/DDBJ databases">
        <title>Human gut microbiome strain richness.</title>
        <authorList>
            <person name="Chen-Liaw A."/>
        </authorList>
    </citation>
    <scope>NUCLEOTIDE SEQUENCE</scope>
    <source>
        <strain evidence="3">1001283st1_G1_1001283B150217_161031</strain>
    </source>
</reference>
<dbReference type="STRING" id="39492.ERS852540_01166"/>
<dbReference type="Proteomes" id="UP001210809">
    <property type="component" value="Unassembled WGS sequence"/>
</dbReference>
<gene>
    <name evidence="2" type="ORF">ERS852540_01166</name>
    <name evidence="3" type="ORF">PNE09_04930</name>
</gene>
<dbReference type="SUPFAM" id="SSF160443">
    <property type="entry name" value="SMR domain-like"/>
    <property type="match status" value="1"/>
</dbReference>
<dbReference type="PROSITE" id="PS50828">
    <property type="entry name" value="SMR"/>
    <property type="match status" value="1"/>
</dbReference>
<evidence type="ECO:0000259" key="1">
    <source>
        <dbReference type="PROSITE" id="PS50828"/>
    </source>
</evidence>
<dbReference type="InterPro" id="IPR036063">
    <property type="entry name" value="Smr_dom_sf"/>
</dbReference>
<feature type="domain" description="Smr" evidence="1">
    <location>
        <begin position="6"/>
        <end position="77"/>
    </location>
</feature>
<dbReference type="Pfam" id="PF01713">
    <property type="entry name" value="Smr"/>
    <property type="match status" value="1"/>
</dbReference>
<dbReference type="OrthoDB" id="9810960at2"/>
<sequence length="77" mass="8890">MRIITVDLHRMTKDEARNKLVMTIRNAPQGSVELRVTHGCNNGNVLQQMVRREFKSPRIDYIQPVLANDGQTLIFLK</sequence>
<name>A0A174ZNL9_9FIRM</name>
<dbReference type="Gene3D" id="3.30.1370.110">
    <property type="match status" value="1"/>
</dbReference>